<evidence type="ECO:0000256" key="7">
    <source>
        <dbReference type="ARBA" id="ARBA00023136"/>
    </source>
</evidence>
<name>A0ABW3CZH1_9FLAO</name>
<feature type="domain" description="ABC transmembrane type-1" evidence="10">
    <location>
        <begin position="172"/>
        <end position="453"/>
    </location>
</feature>
<feature type="transmembrane region" description="Helical" evidence="8">
    <location>
        <begin position="281"/>
        <end position="302"/>
    </location>
</feature>
<keyword evidence="4" id="KW-0378">Hydrolase</keyword>
<dbReference type="Pfam" id="PF03412">
    <property type="entry name" value="Peptidase_C39"/>
    <property type="match status" value="1"/>
</dbReference>
<dbReference type="PROSITE" id="PS50893">
    <property type="entry name" value="ABC_TRANSPORTER_2"/>
    <property type="match status" value="1"/>
</dbReference>
<dbReference type="NCBIfam" id="TIGR03796">
    <property type="entry name" value="NHLM_micro_ABC1"/>
    <property type="match status" value="1"/>
</dbReference>
<evidence type="ECO:0000256" key="1">
    <source>
        <dbReference type="ARBA" id="ARBA00004651"/>
    </source>
</evidence>
<evidence type="ECO:0000256" key="2">
    <source>
        <dbReference type="ARBA" id="ARBA00022692"/>
    </source>
</evidence>
<dbReference type="SMART" id="SM00382">
    <property type="entry name" value="AAA"/>
    <property type="match status" value="1"/>
</dbReference>
<dbReference type="SUPFAM" id="SSF90123">
    <property type="entry name" value="ABC transporter transmembrane region"/>
    <property type="match status" value="1"/>
</dbReference>
<dbReference type="SUPFAM" id="SSF52540">
    <property type="entry name" value="P-loop containing nucleoside triphosphate hydrolases"/>
    <property type="match status" value="1"/>
</dbReference>
<keyword evidence="5" id="KW-0067">ATP-binding</keyword>
<dbReference type="InterPro" id="IPR003439">
    <property type="entry name" value="ABC_transporter-like_ATP-bd"/>
</dbReference>
<dbReference type="Pfam" id="PF00664">
    <property type="entry name" value="ABC_membrane"/>
    <property type="match status" value="1"/>
</dbReference>
<keyword evidence="6 8" id="KW-1133">Transmembrane helix</keyword>
<evidence type="ECO:0000259" key="9">
    <source>
        <dbReference type="PROSITE" id="PS50893"/>
    </source>
</evidence>
<dbReference type="Gene3D" id="1.20.1560.10">
    <property type="entry name" value="ABC transporter type 1, transmembrane domain"/>
    <property type="match status" value="2"/>
</dbReference>
<dbReference type="PANTHER" id="PTHR43394">
    <property type="entry name" value="ATP-DEPENDENT PERMEASE MDL1, MITOCHONDRIAL"/>
    <property type="match status" value="1"/>
</dbReference>
<comment type="subcellular location">
    <subcellularLocation>
        <location evidence="1">Cell membrane</location>
        <topology evidence="1">Multi-pass membrane protein</topology>
    </subcellularLocation>
</comment>
<keyword evidence="13" id="KW-1185">Reference proteome</keyword>
<evidence type="ECO:0000256" key="8">
    <source>
        <dbReference type="SAM" id="Phobius"/>
    </source>
</evidence>
<dbReference type="InterPro" id="IPR022514">
    <property type="entry name" value="NHPM_micro_ABC1"/>
</dbReference>
<dbReference type="PROSITE" id="PS50990">
    <property type="entry name" value="PEPTIDASE_C39"/>
    <property type="match status" value="1"/>
</dbReference>
<accession>A0ABW3CZH1</accession>
<dbReference type="InterPro" id="IPR017871">
    <property type="entry name" value="ABC_transporter-like_CS"/>
</dbReference>
<reference evidence="13" key="1">
    <citation type="journal article" date="2019" name="Int. J. Syst. Evol. Microbiol.">
        <title>The Global Catalogue of Microorganisms (GCM) 10K type strain sequencing project: providing services to taxonomists for standard genome sequencing and annotation.</title>
        <authorList>
            <consortium name="The Broad Institute Genomics Platform"/>
            <consortium name="The Broad Institute Genome Sequencing Center for Infectious Disease"/>
            <person name="Wu L."/>
            <person name="Ma J."/>
        </authorList>
    </citation>
    <scope>NUCLEOTIDE SEQUENCE [LARGE SCALE GENOMIC DNA]</scope>
    <source>
        <strain evidence="13">CCUG 62952</strain>
    </source>
</reference>
<evidence type="ECO:0000313" key="13">
    <source>
        <dbReference type="Proteomes" id="UP001596978"/>
    </source>
</evidence>
<keyword evidence="2 8" id="KW-0812">Transmembrane</keyword>
<protein>
    <submittedName>
        <fullName evidence="12">NHLP family bacteriocin export ABC transporter peptidase/permease/ATPase subunit</fullName>
    </submittedName>
</protein>
<evidence type="ECO:0000256" key="4">
    <source>
        <dbReference type="ARBA" id="ARBA00022801"/>
    </source>
</evidence>
<dbReference type="PROSITE" id="PS00211">
    <property type="entry name" value="ABC_TRANSPORTER_1"/>
    <property type="match status" value="1"/>
</dbReference>
<dbReference type="PANTHER" id="PTHR43394:SF1">
    <property type="entry name" value="ATP-BINDING CASSETTE SUB-FAMILY B MEMBER 10, MITOCHONDRIAL"/>
    <property type="match status" value="1"/>
</dbReference>
<feature type="transmembrane region" description="Helical" evidence="8">
    <location>
        <begin position="169"/>
        <end position="192"/>
    </location>
</feature>
<sequence length="748" mass="83050">MIANILKIHQKNRPVKTPTVLQMEGVECGAAALSIMLGYFGKFVPLEKLRVSCGVSRDGLKATNILRAAREYGLDAKGYAKSIEKLKEVKMPAIIFWNFNHFLVIEGFTKDRVYLSDPAQGRYYVSHQEFDDAFTGVVMTFEPNEKFQRGNEKKGLIPSLATRISSSQLSVVFIVLASLFLVIPGLVIPSFTQVFIDKYLVNQVTGFVMPLLLIMGGILLINAATIYIQQYYLLRLETKLALATSSKFLWHVFHLPISFFTQRHSGEIGSRVSLNDKVAQLLSGELANAALNAIVVIFYALLMLSYDPLLTSIGVVMAAINVLALRFVSRARKDGNRRLINENGKLLGTTTSGISMIETLKASGRENDFFMNWSGYLAKVINAQQELGWLTTKLNIIPPLLMSLNTSIILGVGAMRVMDGQMTLGMLVAFLYLMNNFMGPVNQLVTVGSLLQETEGDMGRIDDVLNYETSDEFQQQETNNSRLNINENFSRHNNISKDSNQENPIITDKLNGHLEIKNLSFGYSKVMPALIADFNLRIKPGSRVALVGGSGSGKSTIARLVAGLYEPWEGDILFDDVSRKDIPRHVINESVAVIDQEVLMFNGTIQENISFWNDQVPESLVILSARDAEIHDTIASRANAYEGEVTERGANFSGGQRQRLEIARALTLNPSILIMDEATSALDPKSEKLVMDNIKRRGCTCLIVAHRLSTIKDCDEIIVLKFGKIVERGSHTELMEKNGLYADLISAK</sequence>
<evidence type="ECO:0000256" key="6">
    <source>
        <dbReference type="ARBA" id="ARBA00022989"/>
    </source>
</evidence>
<gene>
    <name evidence="12" type="ORF">ACFQ1M_12085</name>
</gene>
<dbReference type="InterPro" id="IPR003593">
    <property type="entry name" value="AAA+_ATPase"/>
</dbReference>
<dbReference type="InterPro" id="IPR039421">
    <property type="entry name" value="Type_1_exporter"/>
</dbReference>
<evidence type="ECO:0000313" key="12">
    <source>
        <dbReference type="EMBL" id="MFD0862945.1"/>
    </source>
</evidence>
<evidence type="ECO:0000256" key="3">
    <source>
        <dbReference type="ARBA" id="ARBA00022741"/>
    </source>
</evidence>
<dbReference type="RefSeq" id="WP_386408549.1">
    <property type="nucleotide sequence ID" value="NZ_JBHTJH010000017.1"/>
</dbReference>
<dbReference type="Proteomes" id="UP001596978">
    <property type="component" value="Unassembled WGS sequence"/>
</dbReference>
<organism evidence="12 13">
    <name type="scientific">Sungkyunkwania multivorans</name>
    <dbReference type="NCBI Taxonomy" id="1173618"/>
    <lineage>
        <taxon>Bacteria</taxon>
        <taxon>Pseudomonadati</taxon>
        <taxon>Bacteroidota</taxon>
        <taxon>Flavobacteriia</taxon>
        <taxon>Flavobacteriales</taxon>
        <taxon>Flavobacteriaceae</taxon>
        <taxon>Sungkyunkwania</taxon>
    </lineage>
</organism>
<dbReference type="InterPro" id="IPR036640">
    <property type="entry name" value="ABC1_TM_sf"/>
</dbReference>
<dbReference type="PROSITE" id="PS50929">
    <property type="entry name" value="ABC_TM1F"/>
    <property type="match status" value="1"/>
</dbReference>
<dbReference type="Pfam" id="PF00005">
    <property type="entry name" value="ABC_tran"/>
    <property type="match status" value="1"/>
</dbReference>
<feature type="domain" description="Peptidase C39" evidence="11">
    <location>
        <begin position="22"/>
        <end position="141"/>
    </location>
</feature>
<dbReference type="InterPro" id="IPR011527">
    <property type="entry name" value="ABC1_TM_dom"/>
</dbReference>
<dbReference type="EMBL" id="JBHTJH010000017">
    <property type="protein sequence ID" value="MFD0862945.1"/>
    <property type="molecule type" value="Genomic_DNA"/>
</dbReference>
<feature type="domain" description="ABC transporter" evidence="9">
    <location>
        <begin position="514"/>
        <end position="747"/>
    </location>
</feature>
<dbReference type="CDD" id="cd18569">
    <property type="entry name" value="ABC_6TM_NHLM_bacteriocin"/>
    <property type="match status" value="1"/>
</dbReference>
<dbReference type="Gene3D" id="3.40.50.300">
    <property type="entry name" value="P-loop containing nucleotide triphosphate hydrolases"/>
    <property type="match status" value="1"/>
</dbReference>
<dbReference type="InterPro" id="IPR005074">
    <property type="entry name" value="Peptidase_C39"/>
</dbReference>
<proteinExistence type="predicted"/>
<feature type="transmembrane region" description="Helical" evidence="8">
    <location>
        <begin position="308"/>
        <end position="328"/>
    </location>
</feature>
<keyword evidence="7 8" id="KW-0472">Membrane</keyword>
<keyword evidence="3" id="KW-0547">Nucleotide-binding</keyword>
<evidence type="ECO:0000259" key="11">
    <source>
        <dbReference type="PROSITE" id="PS50990"/>
    </source>
</evidence>
<evidence type="ECO:0000256" key="5">
    <source>
        <dbReference type="ARBA" id="ARBA00022840"/>
    </source>
</evidence>
<dbReference type="InterPro" id="IPR027417">
    <property type="entry name" value="P-loop_NTPase"/>
</dbReference>
<dbReference type="Gene3D" id="3.90.70.10">
    <property type="entry name" value="Cysteine proteinases"/>
    <property type="match status" value="1"/>
</dbReference>
<feature type="transmembrane region" description="Helical" evidence="8">
    <location>
        <begin position="204"/>
        <end position="228"/>
    </location>
</feature>
<comment type="caution">
    <text evidence="12">The sequence shown here is derived from an EMBL/GenBank/DDBJ whole genome shotgun (WGS) entry which is preliminary data.</text>
</comment>
<evidence type="ECO:0000259" key="10">
    <source>
        <dbReference type="PROSITE" id="PS50929"/>
    </source>
</evidence>